<comment type="caution">
    <text evidence="1">The sequence shown here is derived from an EMBL/GenBank/DDBJ whole genome shotgun (WGS) entry which is preliminary data.</text>
</comment>
<reference evidence="1 2" key="1">
    <citation type="submission" date="2022-01" db="EMBL/GenBank/DDBJ databases">
        <title>A high-quality chromosome-level genome assembly of rohu carp, Labeo rohita.</title>
        <authorList>
            <person name="Arick M.A. II"/>
            <person name="Hsu C.-Y."/>
            <person name="Magbanua Z."/>
            <person name="Pechanova O."/>
            <person name="Grover C."/>
            <person name="Miller E."/>
            <person name="Thrash A."/>
            <person name="Ezzel L."/>
            <person name="Alam S."/>
            <person name="Benzie J."/>
            <person name="Hamilton M."/>
            <person name="Karsi A."/>
            <person name="Lawrence M.L."/>
            <person name="Peterson D.G."/>
        </authorList>
    </citation>
    <scope>NUCLEOTIDE SEQUENCE [LARGE SCALE GENOMIC DNA]</scope>
    <source>
        <strain evidence="2">BAU-BD-2019</strain>
        <tissue evidence="1">Blood</tissue>
    </source>
</reference>
<name>A0ABQ8LBS9_LABRO</name>
<evidence type="ECO:0000313" key="2">
    <source>
        <dbReference type="Proteomes" id="UP000830375"/>
    </source>
</evidence>
<sequence length="202" mass="22239">MAFCVSYNALPKYATLLNCKVIPCFQCLFSDKPPNDISVSAHAPEEDVPSLPNLSCDNPFHGLQQLIEQSEQRVLLAIERMQSDIANSIEHLVQTIQQNRPGPSSFTTPPQETMEGPCKTTQFLSLVGGSSIGDAVRRILRKVATNEAWSNYSLKGRKGKLPFMGTSLHHIVLSKLFTVSLFLLLVHATVLKTNDESCLLGV</sequence>
<keyword evidence="2" id="KW-1185">Reference proteome</keyword>
<accession>A0ABQ8LBS9</accession>
<proteinExistence type="predicted"/>
<evidence type="ECO:0000313" key="1">
    <source>
        <dbReference type="EMBL" id="KAI2647367.1"/>
    </source>
</evidence>
<organism evidence="1 2">
    <name type="scientific">Labeo rohita</name>
    <name type="common">Indian major carp</name>
    <name type="synonym">Cyprinus rohita</name>
    <dbReference type="NCBI Taxonomy" id="84645"/>
    <lineage>
        <taxon>Eukaryota</taxon>
        <taxon>Metazoa</taxon>
        <taxon>Chordata</taxon>
        <taxon>Craniata</taxon>
        <taxon>Vertebrata</taxon>
        <taxon>Euteleostomi</taxon>
        <taxon>Actinopterygii</taxon>
        <taxon>Neopterygii</taxon>
        <taxon>Teleostei</taxon>
        <taxon>Ostariophysi</taxon>
        <taxon>Cypriniformes</taxon>
        <taxon>Cyprinidae</taxon>
        <taxon>Labeoninae</taxon>
        <taxon>Labeonini</taxon>
        <taxon>Labeo</taxon>
    </lineage>
</organism>
<gene>
    <name evidence="1" type="ORF">H4Q32_030741</name>
</gene>
<protein>
    <submittedName>
        <fullName evidence="1">Flavonol 4'-sulfotransferase</fullName>
    </submittedName>
</protein>
<dbReference type="EMBL" id="JACTAM010000396">
    <property type="protein sequence ID" value="KAI2647367.1"/>
    <property type="molecule type" value="Genomic_DNA"/>
</dbReference>
<dbReference type="Proteomes" id="UP000830375">
    <property type="component" value="Unassembled WGS sequence"/>
</dbReference>